<organism evidence="3 4">
    <name type="scientific">Microbacterium bandirmense</name>
    <dbReference type="NCBI Taxonomy" id="3122050"/>
    <lineage>
        <taxon>Bacteria</taxon>
        <taxon>Bacillati</taxon>
        <taxon>Actinomycetota</taxon>
        <taxon>Actinomycetes</taxon>
        <taxon>Micrococcales</taxon>
        <taxon>Microbacteriaceae</taxon>
        <taxon>Microbacterium</taxon>
    </lineage>
</organism>
<reference evidence="3 4" key="1">
    <citation type="submission" date="2024-02" db="EMBL/GenBank/DDBJ databases">
        <authorList>
            <person name="Saticioglu I.B."/>
        </authorList>
    </citation>
    <scope>NUCLEOTIDE SEQUENCE [LARGE SCALE GENOMIC DNA]</scope>
    <source>
        <strain evidence="3 4">Mu-80</strain>
    </source>
</reference>
<gene>
    <name evidence="3" type="ORF">WDU99_12915</name>
</gene>
<accession>A0ABU8LF54</accession>
<feature type="region of interest" description="Disordered" evidence="1">
    <location>
        <begin position="1"/>
        <end position="123"/>
    </location>
</feature>
<feature type="compositionally biased region" description="Low complexity" evidence="1">
    <location>
        <begin position="13"/>
        <end position="26"/>
    </location>
</feature>
<sequence length="576" mass="60186">MSTDGTGEPPLTRAQLRAQRAAQAAQENPTVPDAGVPEAPVPGVPEQPEAPAAGIPAAEAPTAPPVPTPTTPVTTGIPAAAYETGADTPDVGRSPASGPTSGVSAPEVSPARRQTPEPRETPARDRRFALTLWSVLGVLALIVGILGVVSVTQGPRLSEVQVDPAQAIETSGSRIILTANQRLETIDAAQVTVEPAVPFTVDATGRSVGVRFTAPLDDSTTYQVTVAGVTAVGGGPSSDLATSFTTPASEIFLLQRAVDGDDKIFTTDLSGERATPVFTHPRIDDYRATGDQLVVAVEEDDGTRLLVMNRDGSDERELQLPGDGYVTSVQVSDRGGLVGYSYSDRELTETSGRASVLVTQPLRGEGEPRVVQIDGADASIAEWQFVPDSSSLLFIDFDGALSLEDPTGDAGVQSMGIAASILGVTRTTYTAIIERADASIVELNLTDGSEEPLTESDPDYGPPTSIETFPGGTLRHIVQRDDTGMPTGQAVVKVDDDGTATVITEVSGTDSILQVCASPSGQYAAVAIAPDLPTNDYDDLLLPLPSTLHTQLIDLRGDEEMPRLSGFDISWCRMAP</sequence>
<evidence type="ECO:0000313" key="4">
    <source>
        <dbReference type="Proteomes" id="UP001371224"/>
    </source>
</evidence>
<dbReference type="RefSeq" id="WP_337332864.1">
    <property type="nucleotide sequence ID" value="NZ_JBBDGM010000011.1"/>
</dbReference>
<dbReference type="SUPFAM" id="SSF69322">
    <property type="entry name" value="Tricorn protease domain 2"/>
    <property type="match status" value="1"/>
</dbReference>
<feature type="transmembrane region" description="Helical" evidence="2">
    <location>
        <begin position="128"/>
        <end position="149"/>
    </location>
</feature>
<keyword evidence="2" id="KW-0812">Transmembrane</keyword>
<keyword evidence="4" id="KW-1185">Reference proteome</keyword>
<feature type="compositionally biased region" description="Low complexity" evidence="1">
    <location>
        <begin position="71"/>
        <end position="81"/>
    </location>
</feature>
<comment type="caution">
    <text evidence="3">The sequence shown here is derived from an EMBL/GenBank/DDBJ whole genome shotgun (WGS) entry which is preliminary data.</text>
</comment>
<evidence type="ECO:0000313" key="3">
    <source>
        <dbReference type="EMBL" id="MEJ1089216.1"/>
    </source>
</evidence>
<name>A0ABU8LF54_9MICO</name>
<feature type="compositionally biased region" description="Basic and acidic residues" evidence="1">
    <location>
        <begin position="114"/>
        <end position="123"/>
    </location>
</feature>
<feature type="compositionally biased region" description="Low complexity" evidence="1">
    <location>
        <begin position="46"/>
        <end position="61"/>
    </location>
</feature>
<keyword evidence="2" id="KW-0472">Membrane</keyword>
<dbReference type="Gene3D" id="2.120.10.30">
    <property type="entry name" value="TolB, C-terminal domain"/>
    <property type="match status" value="1"/>
</dbReference>
<evidence type="ECO:0000256" key="1">
    <source>
        <dbReference type="SAM" id="MobiDB-lite"/>
    </source>
</evidence>
<proteinExistence type="predicted"/>
<dbReference type="Proteomes" id="UP001371224">
    <property type="component" value="Unassembled WGS sequence"/>
</dbReference>
<protein>
    <submittedName>
        <fullName evidence="3">Ig-like domain-containing protein</fullName>
    </submittedName>
</protein>
<evidence type="ECO:0000256" key="2">
    <source>
        <dbReference type="SAM" id="Phobius"/>
    </source>
</evidence>
<keyword evidence="2" id="KW-1133">Transmembrane helix</keyword>
<dbReference type="InterPro" id="IPR011042">
    <property type="entry name" value="6-blade_b-propeller_TolB-like"/>
</dbReference>
<dbReference type="EMBL" id="JBBDGM010000011">
    <property type="protein sequence ID" value="MEJ1089216.1"/>
    <property type="molecule type" value="Genomic_DNA"/>
</dbReference>